<organism evidence="9 10">
    <name type="scientific">Paenibacillus albidus</name>
    <dbReference type="NCBI Taxonomy" id="2041023"/>
    <lineage>
        <taxon>Bacteria</taxon>
        <taxon>Bacillati</taxon>
        <taxon>Bacillota</taxon>
        <taxon>Bacilli</taxon>
        <taxon>Bacillales</taxon>
        <taxon>Paenibacillaceae</taxon>
        <taxon>Paenibacillus</taxon>
    </lineage>
</organism>
<dbReference type="InterPro" id="IPR000515">
    <property type="entry name" value="MetI-like"/>
</dbReference>
<comment type="caution">
    <text evidence="9">The sequence shown here is derived from an EMBL/GenBank/DDBJ whole genome shotgun (WGS) entry which is preliminary data.</text>
</comment>
<evidence type="ECO:0000256" key="6">
    <source>
        <dbReference type="ARBA" id="ARBA00023136"/>
    </source>
</evidence>
<evidence type="ECO:0000259" key="8">
    <source>
        <dbReference type="PROSITE" id="PS50928"/>
    </source>
</evidence>
<dbReference type="Gene3D" id="1.10.3720.10">
    <property type="entry name" value="MetI-like"/>
    <property type="match status" value="1"/>
</dbReference>
<accession>A0A917C566</accession>
<reference evidence="9" key="2">
    <citation type="submission" date="2020-09" db="EMBL/GenBank/DDBJ databases">
        <authorList>
            <person name="Sun Q."/>
            <person name="Zhou Y."/>
        </authorList>
    </citation>
    <scope>NUCLEOTIDE SEQUENCE</scope>
    <source>
        <strain evidence="9">CGMCC 1.16134</strain>
    </source>
</reference>
<feature type="domain" description="ABC transmembrane type-1" evidence="8">
    <location>
        <begin position="74"/>
        <end position="282"/>
    </location>
</feature>
<dbReference type="GO" id="GO:0005886">
    <property type="term" value="C:plasma membrane"/>
    <property type="evidence" value="ECO:0007669"/>
    <property type="project" value="UniProtKB-SubCell"/>
</dbReference>
<proteinExistence type="inferred from homology"/>
<evidence type="ECO:0000256" key="3">
    <source>
        <dbReference type="ARBA" id="ARBA00022475"/>
    </source>
</evidence>
<keyword evidence="3" id="KW-1003">Cell membrane</keyword>
<feature type="transmembrane region" description="Helical" evidence="7">
    <location>
        <begin position="141"/>
        <end position="159"/>
    </location>
</feature>
<dbReference type="PANTHER" id="PTHR43744">
    <property type="entry name" value="ABC TRANSPORTER PERMEASE PROTEIN MG189-RELATED-RELATED"/>
    <property type="match status" value="1"/>
</dbReference>
<feature type="transmembrane region" description="Helical" evidence="7">
    <location>
        <begin position="12"/>
        <end position="37"/>
    </location>
</feature>
<feature type="transmembrane region" description="Helical" evidence="7">
    <location>
        <begin position="109"/>
        <end position="129"/>
    </location>
</feature>
<feature type="transmembrane region" description="Helical" evidence="7">
    <location>
        <begin position="74"/>
        <end position="97"/>
    </location>
</feature>
<evidence type="ECO:0000313" key="9">
    <source>
        <dbReference type="EMBL" id="GGF70555.1"/>
    </source>
</evidence>
<keyword evidence="4 7" id="KW-0812">Transmembrane</keyword>
<dbReference type="SUPFAM" id="SSF161098">
    <property type="entry name" value="MetI-like"/>
    <property type="match status" value="1"/>
</dbReference>
<reference evidence="9" key="1">
    <citation type="journal article" date="2014" name="Int. J. Syst. Evol. Microbiol.">
        <title>Complete genome sequence of Corynebacterium casei LMG S-19264T (=DSM 44701T), isolated from a smear-ripened cheese.</title>
        <authorList>
            <consortium name="US DOE Joint Genome Institute (JGI-PGF)"/>
            <person name="Walter F."/>
            <person name="Albersmeier A."/>
            <person name="Kalinowski J."/>
            <person name="Ruckert C."/>
        </authorList>
    </citation>
    <scope>NUCLEOTIDE SEQUENCE</scope>
    <source>
        <strain evidence="9">CGMCC 1.16134</strain>
    </source>
</reference>
<dbReference type="EMBL" id="BMKR01000005">
    <property type="protein sequence ID" value="GGF70555.1"/>
    <property type="molecule type" value="Genomic_DNA"/>
</dbReference>
<dbReference type="InterPro" id="IPR035906">
    <property type="entry name" value="MetI-like_sf"/>
</dbReference>
<evidence type="ECO:0000313" key="10">
    <source>
        <dbReference type="Proteomes" id="UP000637643"/>
    </source>
</evidence>
<evidence type="ECO:0000256" key="2">
    <source>
        <dbReference type="ARBA" id="ARBA00022448"/>
    </source>
</evidence>
<gene>
    <name evidence="9" type="ORF">GCM10010912_14680</name>
</gene>
<dbReference type="CDD" id="cd06261">
    <property type="entry name" value="TM_PBP2"/>
    <property type="match status" value="1"/>
</dbReference>
<protein>
    <submittedName>
        <fullName evidence="9">Sugar ABC transporter permease</fullName>
    </submittedName>
</protein>
<dbReference type="RefSeq" id="WP_189023424.1">
    <property type="nucleotide sequence ID" value="NZ_BMKR01000005.1"/>
</dbReference>
<keyword evidence="6 7" id="KW-0472">Membrane</keyword>
<name>A0A917C566_9BACL</name>
<dbReference type="PROSITE" id="PS50928">
    <property type="entry name" value="ABC_TM1"/>
    <property type="match status" value="1"/>
</dbReference>
<evidence type="ECO:0000256" key="1">
    <source>
        <dbReference type="ARBA" id="ARBA00004651"/>
    </source>
</evidence>
<keyword evidence="5 7" id="KW-1133">Transmembrane helix</keyword>
<keyword evidence="10" id="KW-1185">Reference proteome</keyword>
<comment type="similarity">
    <text evidence="7">Belongs to the binding-protein-dependent transport system permease family.</text>
</comment>
<dbReference type="Proteomes" id="UP000637643">
    <property type="component" value="Unassembled WGS sequence"/>
</dbReference>
<dbReference type="Pfam" id="PF00528">
    <property type="entry name" value="BPD_transp_1"/>
    <property type="match status" value="1"/>
</dbReference>
<sequence length="297" mass="33351">MIQTRGERTFTVFSAIVMILLTVFAFLPFLLIVIASFTDETTLIRNGYSFFPEHTSLEAYRYIQSAAYTFVRAYGVSFAVTILGTGIGLLITSMLAYPMSRTDFKYHNVLAFIVFFTMLFSGGIVPSYIMWTQYFHIKNTLWALILPNLLANGFNVLLVRNYFKNNVPLEIIEAAQIDGASELRTFFRIMLPLSMPVMATVGMFMGLAYWNDWINALYFVSKPQLYGIQNLLMQLMSNIQFLNSGQASSVLGAETVQLPSTAVRMAMAVLGIVPVLFVLPFMQKYLTRGVVIGAVKG</sequence>
<dbReference type="PANTHER" id="PTHR43744:SF9">
    <property type="entry name" value="POLYGALACTURONAN_RHAMNOGALACTURONAN TRANSPORT SYSTEM PERMEASE PROTEIN YTCP"/>
    <property type="match status" value="1"/>
</dbReference>
<evidence type="ECO:0000256" key="4">
    <source>
        <dbReference type="ARBA" id="ARBA00022692"/>
    </source>
</evidence>
<dbReference type="AlphaFoldDB" id="A0A917C566"/>
<comment type="subcellular location">
    <subcellularLocation>
        <location evidence="1 7">Cell membrane</location>
        <topology evidence="1 7">Multi-pass membrane protein</topology>
    </subcellularLocation>
</comment>
<feature type="transmembrane region" description="Helical" evidence="7">
    <location>
        <begin position="189"/>
        <end position="210"/>
    </location>
</feature>
<evidence type="ECO:0000256" key="5">
    <source>
        <dbReference type="ARBA" id="ARBA00022989"/>
    </source>
</evidence>
<keyword evidence="2 7" id="KW-0813">Transport</keyword>
<evidence type="ECO:0000256" key="7">
    <source>
        <dbReference type="RuleBase" id="RU363032"/>
    </source>
</evidence>
<feature type="transmembrane region" description="Helical" evidence="7">
    <location>
        <begin position="262"/>
        <end position="282"/>
    </location>
</feature>
<dbReference type="GO" id="GO:0055085">
    <property type="term" value="P:transmembrane transport"/>
    <property type="evidence" value="ECO:0007669"/>
    <property type="project" value="InterPro"/>
</dbReference>